<dbReference type="Proteomes" id="UP001165080">
    <property type="component" value="Unassembled WGS sequence"/>
</dbReference>
<dbReference type="PANTHER" id="PTHR12385:SF98">
    <property type="entry name" value="CHOLINE TRANSPORTER-LIKE PROTEIN"/>
    <property type="match status" value="1"/>
</dbReference>
<comment type="subcellular location">
    <subcellularLocation>
        <location evidence="6">Cell membrane</location>
        <topology evidence="6">Multi-pass membrane protein</topology>
    </subcellularLocation>
    <subcellularLocation>
        <location evidence="1">Membrane</location>
        <topology evidence="1">Multi-pass membrane protein</topology>
    </subcellularLocation>
</comment>
<comment type="similarity">
    <text evidence="2 6">Belongs to the CTL (choline transporter-like) family.</text>
</comment>
<organism evidence="7 8">
    <name type="scientific">Pleodorina starrii</name>
    <dbReference type="NCBI Taxonomy" id="330485"/>
    <lineage>
        <taxon>Eukaryota</taxon>
        <taxon>Viridiplantae</taxon>
        <taxon>Chlorophyta</taxon>
        <taxon>core chlorophytes</taxon>
        <taxon>Chlorophyceae</taxon>
        <taxon>CS clade</taxon>
        <taxon>Chlamydomonadales</taxon>
        <taxon>Volvocaceae</taxon>
        <taxon>Pleodorina</taxon>
    </lineage>
</organism>
<feature type="transmembrane region" description="Helical" evidence="6">
    <location>
        <begin position="125"/>
        <end position="145"/>
    </location>
</feature>
<dbReference type="Pfam" id="PF04515">
    <property type="entry name" value="Choline_transpo"/>
    <property type="match status" value="1"/>
</dbReference>
<evidence type="ECO:0000256" key="3">
    <source>
        <dbReference type="ARBA" id="ARBA00022692"/>
    </source>
</evidence>
<evidence type="ECO:0000256" key="6">
    <source>
        <dbReference type="RuleBase" id="RU368066"/>
    </source>
</evidence>
<comment type="caution">
    <text evidence="7">The sequence shown here is derived from an EMBL/GenBank/DDBJ whole genome shotgun (WGS) entry which is preliminary data.</text>
</comment>
<dbReference type="GO" id="GO:0005886">
    <property type="term" value="C:plasma membrane"/>
    <property type="evidence" value="ECO:0007669"/>
    <property type="project" value="UniProtKB-SubCell"/>
</dbReference>
<keyword evidence="8" id="KW-1185">Reference proteome</keyword>
<evidence type="ECO:0000313" key="8">
    <source>
        <dbReference type="Proteomes" id="UP001165080"/>
    </source>
</evidence>
<reference evidence="7 8" key="1">
    <citation type="journal article" date="2023" name="Commun. Biol.">
        <title>Reorganization of the ancestral sex-determining regions during the evolution of trioecy in Pleodorina starrii.</title>
        <authorList>
            <person name="Takahashi K."/>
            <person name="Suzuki S."/>
            <person name="Kawai-Toyooka H."/>
            <person name="Yamamoto K."/>
            <person name="Hamaji T."/>
            <person name="Ootsuki R."/>
            <person name="Yamaguchi H."/>
            <person name="Kawachi M."/>
            <person name="Higashiyama T."/>
            <person name="Nozaki H."/>
        </authorList>
    </citation>
    <scope>NUCLEOTIDE SEQUENCE [LARGE SCALE GENOMIC DNA]</scope>
    <source>
        <strain evidence="7 8">NIES-4479</strain>
    </source>
</reference>
<dbReference type="GO" id="GO:0022857">
    <property type="term" value="F:transmembrane transporter activity"/>
    <property type="evidence" value="ECO:0007669"/>
    <property type="project" value="UniProtKB-UniRule"/>
</dbReference>
<comment type="caution">
    <text evidence="6">Lacks conserved residue(s) required for the propagation of feature annotation.</text>
</comment>
<accession>A0A9W6F9W1</accession>
<keyword evidence="5 6" id="KW-0472">Membrane</keyword>
<evidence type="ECO:0000256" key="5">
    <source>
        <dbReference type="ARBA" id="ARBA00023136"/>
    </source>
</evidence>
<sequence length="311" mass="33195">MFTPSCPSWPPWGRWCSSPTEDWSTMLLLFMMWKPQIELVTRLVGLAGGGLSANPGLVPLALGLQLGLVGLLELPLLMAAIAAAMNGTRVYNTDRVDHGSATAAEQCLDADGGQVPCCEWQTEPWVPAYLAFAFVAMTWSLFLAFQIKMFTVAGATAQWYFQSASASAASGSGGGGTGRYRSRTLTSLRFAVGPSLGSLSGQCGTDTGIYGPSGAWVTYPPRRARKGKDGLAGRRSGKQGKRKAWALGLGLRSGYWAVRLGGQRALCLCVCVLKWWAEGGCCSGCRPEGVNGKGRRGAENERWRYGSTAFT</sequence>
<keyword evidence="3 6" id="KW-0812">Transmembrane</keyword>
<proteinExistence type="inferred from homology"/>
<evidence type="ECO:0000256" key="2">
    <source>
        <dbReference type="ARBA" id="ARBA00007168"/>
    </source>
</evidence>
<evidence type="ECO:0000313" key="7">
    <source>
        <dbReference type="EMBL" id="GLC61155.1"/>
    </source>
</evidence>
<evidence type="ECO:0000256" key="1">
    <source>
        <dbReference type="ARBA" id="ARBA00004141"/>
    </source>
</evidence>
<protein>
    <recommendedName>
        <fullName evidence="6">Choline transporter-like protein</fullName>
    </recommendedName>
</protein>
<name>A0A9W6F9W1_9CHLO</name>
<comment type="function">
    <text evidence="6">Choline transporter.</text>
</comment>
<dbReference type="PANTHER" id="PTHR12385">
    <property type="entry name" value="CHOLINE TRANSPORTER-LIKE (SLC FAMILY 44)"/>
    <property type="match status" value="1"/>
</dbReference>
<keyword evidence="4 6" id="KW-1133">Transmembrane helix</keyword>
<dbReference type="EMBL" id="BRXU01000042">
    <property type="protein sequence ID" value="GLC61155.1"/>
    <property type="molecule type" value="Genomic_DNA"/>
</dbReference>
<dbReference type="InterPro" id="IPR007603">
    <property type="entry name" value="Choline_transptr-like"/>
</dbReference>
<dbReference type="AlphaFoldDB" id="A0A9W6F9W1"/>
<evidence type="ECO:0000256" key="4">
    <source>
        <dbReference type="ARBA" id="ARBA00022989"/>
    </source>
</evidence>
<gene>
    <name evidence="7" type="primary">PLEST011442</name>
    <name evidence="7" type="ORF">PLESTB_001724100</name>
</gene>